<dbReference type="Gene3D" id="3.40.50.1240">
    <property type="entry name" value="Phosphoglycerate mutase-like"/>
    <property type="match status" value="1"/>
</dbReference>
<evidence type="ECO:0000313" key="2">
    <source>
        <dbReference type="EMBL" id="PIM54818.1"/>
    </source>
</evidence>
<gene>
    <name evidence="2" type="ORF">CS062_02745</name>
</gene>
<feature type="signal peptide" evidence="1">
    <location>
        <begin position="1"/>
        <end position="21"/>
    </location>
</feature>
<dbReference type="SUPFAM" id="SSF53254">
    <property type="entry name" value="Phosphoglycerate mutase-like"/>
    <property type="match status" value="1"/>
</dbReference>
<dbReference type="CDD" id="cd07067">
    <property type="entry name" value="HP_PGM_like"/>
    <property type="match status" value="1"/>
</dbReference>
<keyword evidence="3" id="KW-1185">Reference proteome</keyword>
<dbReference type="InterPro" id="IPR029033">
    <property type="entry name" value="His_PPase_superfam"/>
</dbReference>
<name>A0A2G9CEE3_9BURK</name>
<dbReference type="InterPro" id="IPR013078">
    <property type="entry name" value="His_Pase_superF_clade-1"/>
</dbReference>
<keyword evidence="1" id="KW-0732">Signal</keyword>
<protein>
    <submittedName>
        <fullName evidence="2">Histidine phosphatase family protein</fullName>
    </submittedName>
</protein>
<sequence length="184" mass="19996">MNAMKFCLACLLCLLLAPAWALDLRDGDVLLYRHALAPGVGDPSGFKLGDCSTQRNLNDAGRKQAQHLGQTLRHRLGRLHVAAVWASPWCRTLETARLAFPGLPVQEQAAFGSFVSQPEREAEQLREATALLSAWRRPGVLVVVTHQVTITALSEVYPASGEGVALRWVDGRAVVLGRLPTPAQ</sequence>
<comment type="caution">
    <text evidence="2">The sequence shown here is derived from an EMBL/GenBank/DDBJ whole genome shotgun (WGS) entry which is preliminary data.</text>
</comment>
<dbReference type="Pfam" id="PF00300">
    <property type="entry name" value="His_Phos_1"/>
    <property type="match status" value="1"/>
</dbReference>
<dbReference type="RefSeq" id="WP_099859930.1">
    <property type="nucleotide sequence ID" value="NZ_PEOG01000007.1"/>
</dbReference>
<dbReference type="Proteomes" id="UP000231501">
    <property type="component" value="Unassembled WGS sequence"/>
</dbReference>
<dbReference type="EMBL" id="PEOG01000007">
    <property type="protein sequence ID" value="PIM54818.1"/>
    <property type="molecule type" value="Genomic_DNA"/>
</dbReference>
<reference evidence="2 3" key="1">
    <citation type="submission" date="2017-11" db="EMBL/GenBank/DDBJ databases">
        <title>Draft genome sequence of Mitsuaria sp. HWN-4.</title>
        <authorList>
            <person name="Gundlapally S.R."/>
        </authorList>
    </citation>
    <scope>NUCLEOTIDE SEQUENCE [LARGE SCALE GENOMIC DNA]</scope>
    <source>
        <strain evidence="2 3">HWN-4</strain>
    </source>
</reference>
<dbReference type="OrthoDB" id="8685508at2"/>
<feature type="chain" id="PRO_5013795745" evidence="1">
    <location>
        <begin position="22"/>
        <end position="184"/>
    </location>
</feature>
<proteinExistence type="predicted"/>
<accession>A0A2G9CEE3</accession>
<organism evidence="2 3">
    <name type="scientific">Roseateles chitinivorans</name>
    <dbReference type="NCBI Taxonomy" id="2917965"/>
    <lineage>
        <taxon>Bacteria</taxon>
        <taxon>Pseudomonadati</taxon>
        <taxon>Pseudomonadota</taxon>
        <taxon>Betaproteobacteria</taxon>
        <taxon>Burkholderiales</taxon>
        <taxon>Sphaerotilaceae</taxon>
        <taxon>Roseateles</taxon>
    </lineage>
</organism>
<evidence type="ECO:0000313" key="3">
    <source>
        <dbReference type="Proteomes" id="UP000231501"/>
    </source>
</evidence>
<evidence type="ECO:0000256" key="1">
    <source>
        <dbReference type="SAM" id="SignalP"/>
    </source>
</evidence>
<dbReference type="AlphaFoldDB" id="A0A2G9CEE3"/>